<dbReference type="EMBL" id="PYGC01000008">
    <property type="protein sequence ID" value="PSK81666.1"/>
    <property type="molecule type" value="Genomic_DNA"/>
</dbReference>
<evidence type="ECO:0000313" key="5">
    <source>
        <dbReference type="Proteomes" id="UP000396862"/>
    </source>
</evidence>
<proteinExistence type="predicted"/>
<reference evidence="2 5" key="2">
    <citation type="submission" date="2019-10" db="EMBL/GenBank/DDBJ databases">
        <title>Prolixibacter strains distinguished by the presence of nitrate reductase genes were adept at nitrate-dependent anaerobic corrosion of metallic iron and carbon steel.</title>
        <authorList>
            <person name="Iino T."/>
            <person name="Shono N."/>
            <person name="Ito K."/>
            <person name="Nakamura R."/>
            <person name="Sueoka K."/>
            <person name="Harayama S."/>
            <person name="Ohkuma M."/>
        </authorList>
    </citation>
    <scope>NUCLEOTIDE SEQUENCE [LARGE SCALE GENOMIC DNA]</scope>
    <source>
        <strain evidence="2 5">MIC1-1</strain>
    </source>
</reference>
<name>A0A2P8C9M3_9BACT</name>
<dbReference type="AlphaFoldDB" id="A0A2P8C9M3"/>
<dbReference type="PROSITE" id="PS51257">
    <property type="entry name" value="PROKAR_LIPOPROTEIN"/>
    <property type="match status" value="1"/>
</dbReference>
<evidence type="ECO:0000313" key="4">
    <source>
        <dbReference type="Proteomes" id="UP000240621"/>
    </source>
</evidence>
<gene>
    <name evidence="3" type="ORF">CLV93_10864</name>
    <name evidence="2" type="ORF">JCM18694_14360</name>
</gene>
<dbReference type="EMBL" id="BLAU01000001">
    <property type="protein sequence ID" value="GET21190.1"/>
    <property type="molecule type" value="Genomic_DNA"/>
</dbReference>
<dbReference type="Proteomes" id="UP000240621">
    <property type="component" value="Unassembled WGS sequence"/>
</dbReference>
<sequence length="373" mass="42303">MKAINKYFLLVILLGAMGCHSPKPNAPKSSAVTKDSTFNKLFHQDSGGLTGADGTISVPMPDGSSVFMMGDSFLGKVVDNKRDTTTKMIHNTFVVVNPTQTGTRTLYQGTYQDPEAFVIPKNDPGKFYWPANGFVRDSVFHFFASRFYMSGKGMWGFEFVNTDYFRYSWPDFKPLSVEPFKYTSINHVHWGHAILDAGKYIYIYGCKPDSNKVSKAFACRTHVDSSKSLDLNDVEFFDGHGWSKNPVSIAPMKGTTSQISEQFSVFHYKDKYILLSQDRGIGTGDIFTYTSNTPVGPWGNKQLIYKARESERDKDIITYNAMAHPQYIRDGELLVSYNVNSLKISKVFKNVNNYRPRFIRVPMDKILNNRTKK</sequence>
<feature type="signal peptide" evidence="1">
    <location>
        <begin position="1"/>
        <end position="21"/>
    </location>
</feature>
<keyword evidence="1" id="KW-0732">Signal</keyword>
<dbReference type="Proteomes" id="UP000396862">
    <property type="component" value="Unassembled WGS sequence"/>
</dbReference>
<evidence type="ECO:0000313" key="2">
    <source>
        <dbReference type="EMBL" id="GET21190.1"/>
    </source>
</evidence>
<evidence type="ECO:0000256" key="1">
    <source>
        <dbReference type="SAM" id="SignalP"/>
    </source>
</evidence>
<feature type="chain" id="PRO_5015181739" evidence="1">
    <location>
        <begin position="22"/>
        <end position="373"/>
    </location>
</feature>
<dbReference type="RefSeq" id="WP_106542969.1">
    <property type="nucleotide sequence ID" value="NZ_BLAU01000001.1"/>
</dbReference>
<comment type="caution">
    <text evidence="3">The sequence shown here is derived from an EMBL/GenBank/DDBJ whole genome shotgun (WGS) entry which is preliminary data.</text>
</comment>
<evidence type="ECO:0000313" key="3">
    <source>
        <dbReference type="EMBL" id="PSK81666.1"/>
    </source>
</evidence>
<keyword evidence="5" id="KW-1185">Reference proteome</keyword>
<reference evidence="3 4" key="1">
    <citation type="submission" date="2018-03" db="EMBL/GenBank/DDBJ databases">
        <title>Genomic Encyclopedia of Archaeal and Bacterial Type Strains, Phase II (KMG-II): from individual species to whole genera.</title>
        <authorList>
            <person name="Goeker M."/>
        </authorList>
    </citation>
    <scope>NUCLEOTIDE SEQUENCE [LARGE SCALE GENOMIC DNA]</scope>
    <source>
        <strain evidence="3 4">DSM 27267</strain>
    </source>
</reference>
<accession>A0A2P8C9M3</accession>
<organism evidence="3 4">
    <name type="scientific">Prolixibacter denitrificans</name>
    <dbReference type="NCBI Taxonomy" id="1541063"/>
    <lineage>
        <taxon>Bacteria</taxon>
        <taxon>Pseudomonadati</taxon>
        <taxon>Bacteroidota</taxon>
        <taxon>Bacteroidia</taxon>
        <taxon>Marinilabiliales</taxon>
        <taxon>Prolixibacteraceae</taxon>
        <taxon>Prolixibacter</taxon>
    </lineage>
</organism>
<protein>
    <submittedName>
        <fullName evidence="3">Uncharacterized protein DUF4185</fullName>
    </submittedName>
</protein>
<dbReference type="OrthoDB" id="9765957at2"/>